<keyword evidence="1" id="KW-0732">Signal</keyword>
<reference evidence="2" key="1">
    <citation type="submission" date="2022-08" db="UniProtKB">
        <authorList>
            <consortium name="EnsemblMetazoa"/>
        </authorList>
    </citation>
    <scope>IDENTIFICATION</scope>
    <source>
        <strain evidence="2">05x7-T-G4-1.051#20</strain>
    </source>
</reference>
<organism evidence="2 3">
    <name type="scientific">Magallana gigas</name>
    <name type="common">Pacific oyster</name>
    <name type="synonym">Crassostrea gigas</name>
    <dbReference type="NCBI Taxonomy" id="29159"/>
    <lineage>
        <taxon>Eukaryota</taxon>
        <taxon>Metazoa</taxon>
        <taxon>Spiralia</taxon>
        <taxon>Lophotrochozoa</taxon>
        <taxon>Mollusca</taxon>
        <taxon>Bivalvia</taxon>
        <taxon>Autobranchia</taxon>
        <taxon>Pteriomorphia</taxon>
        <taxon>Ostreida</taxon>
        <taxon>Ostreoidea</taxon>
        <taxon>Ostreidae</taxon>
        <taxon>Magallana</taxon>
    </lineage>
</organism>
<dbReference type="EnsemblMetazoa" id="G3763.1">
    <property type="protein sequence ID" value="G3763.1:cds"/>
    <property type="gene ID" value="G3763"/>
</dbReference>
<proteinExistence type="predicted"/>
<evidence type="ECO:0000313" key="2">
    <source>
        <dbReference type="EnsemblMetazoa" id="G3763.1:cds"/>
    </source>
</evidence>
<protein>
    <submittedName>
        <fullName evidence="2">Uncharacterized protein</fullName>
    </submittedName>
</protein>
<accession>A0A8W8N009</accession>
<evidence type="ECO:0000256" key="1">
    <source>
        <dbReference type="SAM" id="SignalP"/>
    </source>
</evidence>
<dbReference type="Proteomes" id="UP000005408">
    <property type="component" value="Unassembled WGS sequence"/>
</dbReference>
<evidence type="ECO:0000313" key="3">
    <source>
        <dbReference type="Proteomes" id="UP000005408"/>
    </source>
</evidence>
<keyword evidence="3" id="KW-1185">Reference proteome</keyword>
<dbReference type="AlphaFoldDB" id="A0A8W8N009"/>
<feature type="signal peptide" evidence="1">
    <location>
        <begin position="1"/>
        <end position="17"/>
    </location>
</feature>
<name>A0A8W8N009_MAGGI</name>
<dbReference type="EnsemblMetazoa" id="G3763.3">
    <property type="protein sequence ID" value="G3763.3:cds"/>
    <property type="gene ID" value="G3763"/>
</dbReference>
<sequence>MAGGCPYLVCLLALVSPDDCFLSGDPCHFDATPVGSAFSGHSEVDLTTNPTCRSGRVEWHYTYPYLLVTFGGDGLPYTACIRPTYVDDGYQFYQVKDGQETPIHGPNQEQWWCQKSDHTGNHVTIKVKPKSTYYMDVFDFKMQ</sequence>
<feature type="chain" id="PRO_5042431978" evidence="1">
    <location>
        <begin position="18"/>
        <end position="143"/>
    </location>
</feature>